<reference evidence="10 11" key="1">
    <citation type="submission" date="2022-10" db="EMBL/GenBank/DDBJ databases">
        <title>Description of Fervidibacillus gen. nov. in the family Fervidibacillaceae fam. nov. with two species, Fervidibacillus albus sp. nov., and Fervidibacillus halotolerans sp. nov., isolated from tidal flat sediments.</title>
        <authorList>
            <person name="Kwon K.K."/>
            <person name="Yang S.-H."/>
        </authorList>
    </citation>
    <scope>NUCLEOTIDE SEQUENCE [LARGE SCALE GENOMIC DNA]</scope>
    <source>
        <strain evidence="10 11">DSM 23332</strain>
    </source>
</reference>
<dbReference type="EMBL" id="JAOUSE010000002">
    <property type="protein sequence ID" value="MCU9593094.1"/>
    <property type="molecule type" value="Genomic_DNA"/>
</dbReference>
<keyword evidence="3" id="KW-0813">Transport</keyword>
<evidence type="ECO:0000256" key="4">
    <source>
        <dbReference type="ARBA" id="ARBA00022795"/>
    </source>
</evidence>
<evidence type="ECO:0000256" key="6">
    <source>
        <dbReference type="ARBA" id="ARBA00023225"/>
    </source>
</evidence>
<keyword evidence="8" id="KW-0175">Coiled coil</keyword>
<dbReference type="InterPro" id="IPR051472">
    <property type="entry name" value="T3SS_Stator/FliH"/>
</dbReference>
<dbReference type="Proteomes" id="UP001208656">
    <property type="component" value="Unassembled WGS sequence"/>
</dbReference>
<evidence type="ECO:0000256" key="2">
    <source>
        <dbReference type="ARBA" id="ARBA00006602"/>
    </source>
</evidence>
<gene>
    <name evidence="10" type="primary">fliH</name>
    <name evidence="10" type="ORF">OEV82_01320</name>
</gene>
<keyword evidence="10" id="KW-0282">Flagellum</keyword>
<organism evidence="10 11">
    <name type="scientific">Pallidibacillus thermolactis</name>
    <dbReference type="NCBI Taxonomy" id="251051"/>
    <lineage>
        <taxon>Bacteria</taxon>
        <taxon>Bacillati</taxon>
        <taxon>Bacillota</taxon>
        <taxon>Bacilli</taxon>
        <taxon>Bacillales</taxon>
        <taxon>Bacillaceae</taxon>
        <taxon>Pallidibacillus</taxon>
    </lineage>
</organism>
<dbReference type="Pfam" id="PF02108">
    <property type="entry name" value="FliH"/>
    <property type="match status" value="1"/>
</dbReference>
<evidence type="ECO:0000256" key="1">
    <source>
        <dbReference type="ARBA" id="ARBA00003041"/>
    </source>
</evidence>
<dbReference type="SUPFAM" id="SSF160527">
    <property type="entry name" value="V-type ATPase subunit E-like"/>
    <property type="match status" value="1"/>
</dbReference>
<proteinExistence type="inferred from homology"/>
<evidence type="ECO:0000313" key="10">
    <source>
        <dbReference type="EMBL" id="MCU9593094.1"/>
    </source>
</evidence>
<dbReference type="RefSeq" id="WP_263060761.1">
    <property type="nucleotide sequence ID" value="NZ_JAOUSE010000002.1"/>
</dbReference>
<keyword evidence="10" id="KW-0969">Cilium</keyword>
<dbReference type="PANTHER" id="PTHR34982:SF1">
    <property type="entry name" value="FLAGELLAR ASSEMBLY PROTEIN FLIH"/>
    <property type="match status" value="1"/>
</dbReference>
<dbReference type="InterPro" id="IPR018035">
    <property type="entry name" value="Flagellar_FliH/T3SS_HrpE"/>
</dbReference>
<keyword evidence="5" id="KW-0653">Protein transport</keyword>
<keyword evidence="6" id="KW-1006">Bacterial flagellum protein export</keyword>
<evidence type="ECO:0000256" key="5">
    <source>
        <dbReference type="ARBA" id="ARBA00022927"/>
    </source>
</evidence>
<dbReference type="InterPro" id="IPR022524">
    <property type="entry name" value="FliH_Bacilli"/>
</dbReference>
<keyword evidence="4" id="KW-1005">Bacterial flagellum biogenesis</keyword>
<sequence>MSNIIKRSFAEHSQEKVISIRMLKPQHHRTNSKVQEDNVPVVSDEQLKKAKEEAEKILNQAKEHADQIKRQIEVERQKIEEEKMEIFETAKQKGYETGLQLGKEQAYQEMEEQIELAKTIVENARKEFVQTVERSDHTILEIGLKTAEKILNCTLSEQPEKFNDLIKKAITETLDRKEIKIHVHPSLYEVVVHKKEEYLSPILQEAPIYIYPDQHLSYGGCIIETNGERVDASIDHQLHEVRIKLFELLNGDLT</sequence>
<dbReference type="NCBIfam" id="TIGR03825">
    <property type="entry name" value="FliH_bacil"/>
    <property type="match status" value="1"/>
</dbReference>
<evidence type="ECO:0000313" key="11">
    <source>
        <dbReference type="Proteomes" id="UP001208656"/>
    </source>
</evidence>
<keyword evidence="11" id="KW-1185">Reference proteome</keyword>
<dbReference type="PANTHER" id="PTHR34982">
    <property type="entry name" value="YOP PROTEINS TRANSLOCATION PROTEIN L"/>
    <property type="match status" value="1"/>
</dbReference>
<comment type="caution">
    <text evidence="10">The sequence shown here is derived from an EMBL/GenBank/DDBJ whole genome shotgun (WGS) entry which is preliminary data.</text>
</comment>
<feature type="coiled-coil region" evidence="8">
    <location>
        <begin position="44"/>
        <end position="127"/>
    </location>
</feature>
<name>A0ABT2WBM9_9BACI</name>
<evidence type="ECO:0000256" key="7">
    <source>
        <dbReference type="NCBIfam" id="TIGR03825"/>
    </source>
</evidence>
<comment type="function">
    <text evidence="1">Needed for flagellar regrowth and assembly.</text>
</comment>
<comment type="similarity">
    <text evidence="2">Belongs to the FliH family.</text>
</comment>
<evidence type="ECO:0000256" key="3">
    <source>
        <dbReference type="ARBA" id="ARBA00022448"/>
    </source>
</evidence>
<protein>
    <recommendedName>
        <fullName evidence="7">Flagellar assembly protein FliH</fullName>
    </recommendedName>
</protein>
<keyword evidence="10" id="KW-0966">Cell projection</keyword>
<evidence type="ECO:0000256" key="8">
    <source>
        <dbReference type="SAM" id="Coils"/>
    </source>
</evidence>
<feature type="domain" description="Flagellar assembly protein FliH/Type III secretion system HrpE" evidence="9">
    <location>
        <begin position="115"/>
        <end position="240"/>
    </location>
</feature>
<accession>A0ABT2WBM9</accession>
<evidence type="ECO:0000259" key="9">
    <source>
        <dbReference type="Pfam" id="PF02108"/>
    </source>
</evidence>